<dbReference type="OrthoDB" id="167809at2759"/>
<dbReference type="Proteomes" id="UP000054321">
    <property type="component" value="Unassembled WGS sequence"/>
</dbReference>
<dbReference type="AlphaFoldDB" id="A0A0C3GU10"/>
<dbReference type="InParanoid" id="A0A0C3GU10"/>
<reference evidence="4" key="2">
    <citation type="submission" date="2015-01" db="EMBL/GenBank/DDBJ databases">
        <title>Evolutionary Origins and Diversification of the Mycorrhizal Mutualists.</title>
        <authorList>
            <consortium name="DOE Joint Genome Institute"/>
            <consortium name="Mycorrhizal Genomics Consortium"/>
            <person name="Kohler A."/>
            <person name="Kuo A."/>
            <person name="Nagy L.G."/>
            <person name="Floudas D."/>
            <person name="Copeland A."/>
            <person name="Barry K.W."/>
            <person name="Cichocki N."/>
            <person name="Veneault-Fourrey C."/>
            <person name="LaButti K."/>
            <person name="Lindquist E.A."/>
            <person name="Lipzen A."/>
            <person name="Lundell T."/>
            <person name="Morin E."/>
            <person name="Murat C."/>
            <person name="Riley R."/>
            <person name="Ohm R."/>
            <person name="Sun H."/>
            <person name="Tunlid A."/>
            <person name="Henrissat B."/>
            <person name="Grigoriev I.V."/>
            <person name="Hibbett D.S."/>
            <person name="Martin F."/>
        </authorList>
    </citation>
    <scope>NUCLEOTIDE SEQUENCE [LARGE SCALE GENOMIC DNA]</scope>
    <source>
        <strain evidence="4">Zn</strain>
    </source>
</reference>
<protein>
    <recommendedName>
        <fullName evidence="2">Isochorismatase-like domain-containing protein</fullName>
    </recommendedName>
</protein>
<evidence type="ECO:0000313" key="3">
    <source>
        <dbReference type="EMBL" id="KIM93876.1"/>
    </source>
</evidence>
<proteinExistence type="inferred from homology"/>
<evidence type="ECO:0000256" key="1">
    <source>
        <dbReference type="ARBA" id="ARBA00006336"/>
    </source>
</evidence>
<gene>
    <name evidence="3" type="ORF">OIDMADRAFT_35336</name>
</gene>
<evidence type="ECO:0000313" key="4">
    <source>
        <dbReference type="Proteomes" id="UP000054321"/>
    </source>
</evidence>
<dbReference type="SUPFAM" id="SSF52499">
    <property type="entry name" value="Isochorismatase-like hydrolases"/>
    <property type="match status" value="1"/>
</dbReference>
<dbReference type="EMBL" id="KN832892">
    <property type="protein sequence ID" value="KIM93876.1"/>
    <property type="molecule type" value="Genomic_DNA"/>
</dbReference>
<keyword evidence="4" id="KW-1185">Reference proteome</keyword>
<dbReference type="HOGENOM" id="CLU_066901_1_2_1"/>
<dbReference type="InterPro" id="IPR000868">
    <property type="entry name" value="Isochorismatase-like_dom"/>
</dbReference>
<reference evidence="3 4" key="1">
    <citation type="submission" date="2014-04" db="EMBL/GenBank/DDBJ databases">
        <authorList>
            <consortium name="DOE Joint Genome Institute"/>
            <person name="Kuo A."/>
            <person name="Martino E."/>
            <person name="Perotto S."/>
            <person name="Kohler A."/>
            <person name="Nagy L.G."/>
            <person name="Floudas D."/>
            <person name="Copeland A."/>
            <person name="Barry K.W."/>
            <person name="Cichocki N."/>
            <person name="Veneault-Fourrey C."/>
            <person name="LaButti K."/>
            <person name="Lindquist E.A."/>
            <person name="Lipzen A."/>
            <person name="Lundell T."/>
            <person name="Morin E."/>
            <person name="Murat C."/>
            <person name="Sun H."/>
            <person name="Tunlid A."/>
            <person name="Henrissat B."/>
            <person name="Grigoriev I.V."/>
            <person name="Hibbett D.S."/>
            <person name="Martin F."/>
            <person name="Nordberg H.P."/>
            <person name="Cantor M.N."/>
            <person name="Hua S.X."/>
        </authorList>
    </citation>
    <scope>NUCLEOTIDE SEQUENCE [LARGE SCALE GENOMIC DNA]</scope>
    <source>
        <strain evidence="3 4">Zn</strain>
    </source>
</reference>
<name>A0A0C3GU10_OIDMZ</name>
<sequence length="178" mass="19168">MAYPGRLTRDNAVLLIVDHQVGLPQGSYHPDLNNREFVGPTIPELQEVLHGIECIERTTVNAWGDPRIVTAVKHTGRKNIVVTGVSTDVCLAFPAMSALADGYAAYTMVDASGAFSKQQAEMGVMRMVQAGVIPVCYSNVAVEILGDNANPEANHVYSALSMPFAGLVTALNQHFSRK</sequence>
<dbReference type="InterPro" id="IPR053152">
    <property type="entry name" value="Hydrolase_YcaC-like"/>
</dbReference>
<feature type="domain" description="Isochorismatase-like" evidence="2">
    <location>
        <begin position="42"/>
        <end position="134"/>
    </location>
</feature>
<evidence type="ECO:0000259" key="2">
    <source>
        <dbReference type="Pfam" id="PF00857"/>
    </source>
</evidence>
<dbReference type="PANTHER" id="PTHR43559">
    <property type="entry name" value="HYDROLASE YCAC-RELATED"/>
    <property type="match status" value="1"/>
</dbReference>
<accession>A0A0C3GU10</accession>
<comment type="similarity">
    <text evidence="1">Belongs to the isochorismatase family.</text>
</comment>
<dbReference type="Pfam" id="PF00857">
    <property type="entry name" value="Isochorismatase"/>
    <property type="match status" value="1"/>
</dbReference>
<dbReference type="Gene3D" id="3.40.50.850">
    <property type="entry name" value="Isochorismatase-like"/>
    <property type="match status" value="1"/>
</dbReference>
<dbReference type="PANTHER" id="PTHR43559:SF1">
    <property type="entry name" value="HYDROLASE"/>
    <property type="match status" value="1"/>
</dbReference>
<organism evidence="3 4">
    <name type="scientific">Oidiodendron maius (strain Zn)</name>
    <dbReference type="NCBI Taxonomy" id="913774"/>
    <lineage>
        <taxon>Eukaryota</taxon>
        <taxon>Fungi</taxon>
        <taxon>Dikarya</taxon>
        <taxon>Ascomycota</taxon>
        <taxon>Pezizomycotina</taxon>
        <taxon>Leotiomycetes</taxon>
        <taxon>Leotiomycetes incertae sedis</taxon>
        <taxon>Myxotrichaceae</taxon>
        <taxon>Oidiodendron</taxon>
    </lineage>
</organism>
<dbReference type="InterPro" id="IPR036380">
    <property type="entry name" value="Isochorismatase-like_sf"/>
</dbReference>